<proteinExistence type="predicted"/>
<dbReference type="AlphaFoldDB" id="A0A7X0H7Q9"/>
<protein>
    <submittedName>
        <fullName evidence="2">Uncharacterized protein</fullName>
    </submittedName>
</protein>
<keyword evidence="1" id="KW-0812">Transmembrane</keyword>
<evidence type="ECO:0000256" key="1">
    <source>
        <dbReference type="SAM" id="Phobius"/>
    </source>
</evidence>
<dbReference type="RefSeq" id="WP_184678290.1">
    <property type="nucleotide sequence ID" value="NZ_JACHGY010000001.1"/>
</dbReference>
<evidence type="ECO:0000313" key="2">
    <source>
        <dbReference type="EMBL" id="MBB6430796.1"/>
    </source>
</evidence>
<accession>A0A7X0H7Q9</accession>
<sequence>MKNVIAWMKTNPISVASFVLMVASVGAIAYFMFVANPALQASAEKPANQKLNQIKALMRQSVDVPPSNADDPPESRSVTITPAVIEVLDGIYTDLNRESEDIFAAALGINKVGHSEMLPGLFPDTPNDKKFRAQTVYGQLLSAMMGTQQWSQEVAQNTGIAMPYLNAQPPLSPEYIQSFLAEKVDALARENSLGGALSEAKVLQQQKEQQRELINELLVHAQGINIYADPELGNMLTPNPAFPLQIASLGSSAESPTPSQLWEGQLELWILQDIVQAIFIANDVANQRKHFNAEGKEVPSSVLNAPVKRLIRAEVIPGYVGLHDIGGIQNTAGFTNTSSAKSKAGVGGAAGYPPPAGGMTDKPRETKISENFAFGPTGRSSNGLYDVRHARVIAHVDYQRLPEFLNSIARVNLMTVLNVNVQAVDEYELLHELYMYGQGDVVEVELIIESLWLREWTAELMPEDTKRYVGLLEPAEGTGVPGFPGGGNPYGGDPYGGGGYGGDPYGGNPYGGY</sequence>
<organism evidence="2 3">
    <name type="scientific">Algisphaera agarilytica</name>
    <dbReference type="NCBI Taxonomy" id="1385975"/>
    <lineage>
        <taxon>Bacteria</taxon>
        <taxon>Pseudomonadati</taxon>
        <taxon>Planctomycetota</taxon>
        <taxon>Phycisphaerae</taxon>
        <taxon>Phycisphaerales</taxon>
        <taxon>Phycisphaeraceae</taxon>
        <taxon>Algisphaera</taxon>
    </lineage>
</organism>
<evidence type="ECO:0000313" key="3">
    <source>
        <dbReference type="Proteomes" id="UP000541810"/>
    </source>
</evidence>
<keyword evidence="1" id="KW-0472">Membrane</keyword>
<dbReference type="Proteomes" id="UP000541810">
    <property type="component" value="Unassembled WGS sequence"/>
</dbReference>
<keyword evidence="3" id="KW-1185">Reference proteome</keyword>
<reference evidence="2 3" key="1">
    <citation type="submission" date="2020-08" db="EMBL/GenBank/DDBJ databases">
        <title>Genomic Encyclopedia of Type Strains, Phase IV (KMG-IV): sequencing the most valuable type-strain genomes for metagenomic binning, comparative biology and taxonomic classification.</title>
        <authorList>
            <person name="Goeker M."/>
        </authorList>
    </citation>
    <scope>NUCLEOTIDE SEQUENCE [LARGE SCALE GENOMIC DNA]</scope>
    <source>
        <strain evidence="2 3">DSM 103725</strain>
    </source>
</reference>
<comment type="caution">
    <text evidence="2">The sequence shown here is derived from an EMBL/GenBank/DDBJ whole genome shotgun (WGS) entry which is preliminary data.</text>
</comment>
<dbReference type="EMBL" id="JACHGY010000001">
    <property type="protein sequence ID" value="MBB6430796.1"/>
    <property type="molecule type" value="Genomic_DNA"/>
</dbReference>
<keyword evidence="1" id="KW-1133">Transmembrane helix</keyword>
<name>A0A7X0H7Q9_9BACT</name>
<feature type="transmembrane region" description="Helical" evidence="1">
    <location>
        <begin position="12"/>
        <end position="33"/>
    </location>
</feature>
<gene>
    <name evidence="2" type="ORF">HNQ40_002602</name>
</gene>